<proteinExistence type="predicted"/>
<dbReference type="Gramene" id="scaffold_704097.1">
    <property type="protein sequence ID" value="scaffold_704097.1"/>
    <property type="gene ID" value="scaffold_704097.1"/>
</dbReference>
<organism evidence="2">
    <name type="scientific">Arabidopsis lyrata subsp. lyrata</name>
    <name type="common">Lyre-leaved rock-cress</name>
    <dbReference type="NCBI Taxonomy" id="81972"/>
    <lineage>
        <taxon>Eukaryota</taxon>
        <taxon>Viridiplantae</taxon>
        <taxon>Streptophyta</taxon>
        <taxon>Embryophyta</taxon>
        <taxon>Tracheophyta</taxon>
        <taxon>Spermatophyta</taxon>
        <taxon>Magnoliopsida</taxon>
        <taxon>eudicotyledons</taxon>
        <taxon>Gunneridae</taxon>
        <taxon>Pentapetalae</taxon>
        <taxon>rosids</taxon>
        <taxon>malvids</taxon>
        <taxon>Brassicales</taxon>
        <taxon>Brassicaceae</taxon>
        <taxon>Camelineae</taxon>
        <taxon>Arabidopsis</taxon>
    </lineage>
</organism>
<dbReference type="AlphaFoldDB" id="D7MJL5"/>
<gene>
    <name evidence="1" type="ORF">ARALYDRAFT_916355</name>
</gene>
<dbReference type="Proteomes" id="UP000008694">
    <property type="component" value="Unassembled WGS sequence"/>
</dbReference>
<evidence type="ECO:0000313" key="1">
    <source>
        <dbReference type="EMBL" id="EFH44975.1"/>
    </source>
</evidence>
<accession>D7MJL5</accession>
<dbReference type="PANTHER" id="PTHR31370:SF2">
    <property type="entry name" value="OS08G0105100 PROTEIN"/>
    <property type="match status" value="1"/>
</dbReference>
<dbReference type="Pfam" id="PF12014">
    <property type="entry name" value="Cyclin_D1_bind"/>
    <property type="match status" value="1"/>
</dbReference>
<dbReference type="STRING" id="81972.D7MJL5"/>
<dbReference type="EMBL" id="GL348719">
    <property type="protein sequence ID" value="EFH44975.1"/>
    <property type="molecule type" value="Genomic_DNA"/>
</dbReference>
<evidence type="ECO:0000313" key="2">
    <source>
        <dbReference type="Proteomes" id="UP000008694"/>
    </source>
</evidence>
<protein>
    <submittedName>
        <fullName evidence="1">Uncharacterized protein</fullName>
    </submittedName>
</protein>
<dbReference type="PANTHER" id="PTHR31370">
    <property type="entry name" value="F-BOX PROTEIN FAMILY-LIKE"/>
    <property type="match status" value="1"/>
</dbReference>
<reference evidence="2" key="1">
    <citation type="journal article" date="2011" name="Nat. Genet.">
        <title>The Arabidopsis lyrata genome sequence and the basis of rapid genome size change.</title>
        <authorList>
            <person name="Hu T.T."/>
            <person name="Pattyn P."/>
            <person name="Bakker E.G."/>
            <person name="Cao J."/>
            <person name="Cheng J.-F."/>
            <person name="Clark R.M."/>
            <person name="Fahlgren N."/>
            <person name="Fawcett J.A."/>
            <person name="Grimwood J."/>
            <person name="Gundlach H."/>
            <person name="Haberer G."/>
            <person name="Hollister J.D."/>
            <person name="Ossowski S."/>
            <person name="Ottilar R.P."/>
            <person name="Salamov A.A."/>
            <person name="Schneeberger K."/>
            <person name="Spannagl M."/>
            <person name="Wang X."/>
            <person name="Yang L."/>
            <person name="Nasrallah M.E."/>
            <person name="Bergelson J."/>
            <person name="Carrington J.C."/>
            <person name="Gaut B.S."/>
            <person name="Schmutz J."/>
            <person name="Mayer K.F.X."/>
            <person name="Van de Peer Y."/>
            <person name="Grigoriev I.V."/>
            <person name="Nordborg M."/>
            <person name="Weigel D."/>
            <person name="Guo Y.-L."/>
        </authorList>
    </citation>
    <scope>NUCLEOTIDE SEQUENCE [LARGE SCALE GENOMIC DNA]</scope>
    <source>
        <strain evidence="2">cv. MN47</strain>
    </source>
</reference>
<sequence length="113" mass="12540">MFVVKIDRPSFEPFPFDAVGRDIKDSYTGDGIADGYGFRYPGSKPGSLFVISSDLLAFVWQETKNVITLQRLNLAEILKMGLGSCVPPLSPTNNFTYMKRSFGNVFTESSTDI</sequence>
<keyword evidence="2" id="KW-1185">Reference proteome</keyword>
<dbReference type="InterPro" id="IPR040275">
    <property type="entry name" value="At5g39450-like"/>
</dbReference>
<dbReference type="eggNOG" id="ENOG502QTKH">
    <property type="taxonomic scope" value="Eukaryota"/>
</dbReference>
<dbReference type="HOGENOM" id="CLU_127892_0_0_1"/>
<name>D7MJL5_ARALL</name>